<dbReference type="Proteomes" id="UP001154282">
    <property type="component" value="Unassembled WGS sequence"/>
</dbReference>
<name>A0AAV0PGP2_9ROSI</name>
<reference evidence="2" key="1">
    <citation type="submission" date="2022-08" db="EMBL/GenBank/DDBJ databases">
        <authorList>
            <person name="Gutierrez-Valencia J."/>
        </authorList>
    </citation>
    <scope>NUCLEOTIDE SEQUENCE</scope>
</reference>
<proteinExistence type="predicted"/>
<evidence type="ECO:0000313" key="3">
    <source>
        <dbReference type="Proteomes" id="UP001154282"/>
    </source>
</evidence>
<gene>
    <name evidence="2" type="ORF">LITE_LOCUS38385</name>
</gene>
<evidence type="ECO:0000259" key="1">
    <source>
        <dbReference type="Pfam" id="PF14541"/>
    </source>
</evidence>
<dbReference type="AlphaFoldDB" id="A0AAV0PGP2"/>
<organism evidence="2 3">
    <name type="scientific">Linum tenue</name>
    <dbReference type="NCBI Taxonomy" id="586396"/>
    <lineage>
        <taxon>Eukaryota</taxon>
        <taxon>Viridiplantae</taxon>
        <taxon>Streptophyta</taxon>
        <taxon>Embryophyta</taxon>
        <taxon>Tracheophyta</taxon>
        <taxon>Spermatophyta</taxon>
        <taxon>Magnoliopsida</taxon>
        <taxon>eudicotyledons</taxon>
        <taxon>Gunneridae</taxon>
        <taxon>Pentapetalae</taxon>
        <taxon>rosids</taxon>
        <taxon>fabids</taxon>
        <taxon>Malpighiales</taxon>
        <taxon>Linaceae</taxon>
        <taxon>Linum</taxon>
    </lineage>
</organism>
<dbReference type="SUPFAM" id="SSF50630">
    <property type="entry name" value="Acid proteases"/>
    <property type="match status" value="1"/>
</dbReference>
<dbReference type="InterPro" id="IPR032799">
    <property type="entry name" value="TAXi_C"/>
</dbReference>
<dbReference type="Gene3D" id="2.40.70.10">
    <property type="entry name" value="Acid Proteases"/>
    <property type="match status" value="1"/>
</dbReference>
<protein>
    <recommendedName>
        <fullName evidence="1">Xylanase inhibitor C-terminal domain-containing protein</fullName>
    </recommendedName>
</protein>
<comment type="caution">
    <text evidence="2">The sequence shown here is derived from an EMBL/GenBank/DDBJ whole genome shotgun (WGS) entry which is preliminary data.</text>
</comment>
<feature type="domain" description="Xylanase inhibitor C-terminal" evidence="1">
    <location>
        <begin position="9"/>
        <end position="48"/>
    </location>
</feature>
<dbReference type="EMBL" id="CAMGYJ010000009">
    <property type="protein sequence ID" value="CAI0469996.1"/>
    <property type="molecule type" value="Genomic_DNA"/>
</dbReference>
<keyword evidence="3" id="KW-1185">Reference proteome</keyword>
<dbReference type="Pfam" id="PF14541">
    <property type="entry name" value="TAXi_C"/>
    <property type="match status" value="1"/>
</dbReference>
<accession>A0AAV0PGP2</accession>
<dbReference type="InterPro" id="IPR021109">
    <property type="entry name" value="Peptidase_aspartic_dom_sf"/>
</dbReference>
<sequence>MVELDGKHQGMFCLAFRSSEDTISTIGSILQQGTRVSIDLVENKVGFSPSEC</sequence>
<evidence type="ECO:0000313" key="2">
    <source>
        <dbReference type="EMBL" id="CAI0469996.1"/>
    </source>
</evidence>